<sequence length="263" mass="30434">MDELITFDILGEFAHFRAFDTTRENISYPFPPRTAVIGLIAGIMGLPRNEYWENHPLSSAKIAIQILNPIWRTKIKVNYLQTKYPMSLASGIKIILAKDPYEVKSKDQRGFSAPVNLNMLRNVAYRIFFTSEDEKLMEKLYNRLKEHKYCYPPYLGHANLLAEIKLKGKYAYKPLDEGIYDLDTIVPVQAVNEKIMKIEDLGYSILFNIPVSLSYKNDRIVLKKAEHVIFNVKNKKLKVSCNAKQVFKLKMDEKEVFVSFIGQ</sequence>
<dbReference type="Proteomes" id="UP001200513">
    <property type="component" value="Chromosome"/>
</dbReference>
<reference evidence="2" key="1">
    <citation type="journal article" date="2022" name="Nat. Microbiol.">
        <title>Unique mobile elements and scalable gene flow at the prokaryote-eukaryote boundary revealed by circularized Asgard archaea genomes.</title>
        <authorList>
            <person name="Wu F."/>
            <person name="Speth D.R."/>
            <person name="Philosof A."/>
            <person name="Cremiere A."/>
            <person name="Narayanan A."/>
            <person name="Barco R.A."/>
            <person name="Connon S.A."/>
            <person name="Amend J.P."/>
            <person name="Antoshechkin I.A."/>
            <person name="Orphan V.J."/>
        </authorList>
    </citation>
    <scope>NUCLEOTIDE SEQUENCE</scope>
    <source>
        <strain evidence="2">PR6</strain>
    </source>
</reference>
<gene>
    <name evidence="2" type="primary">cas5b</name>
    <name evidence="2" type="ORF">K9W46_04290</name>
</gene>
<dbReference type="InterPro" id="IPR013422">
    <property type="entry name" value="CRISPR-assoc_prot_Cas5_N"/>
</dbReference>
<name>A0A9Y1BU28_9ARCH</name>
<dbReference type="AlphaFoldDB" id="A0A9Y1BU28"/>
<organism evidence="2">
    <name type="scientific">Candidatus Heimdallarchaeum endolithica</name>
    <dbReference type="NCBI Taxonomy" id="2876572"/>
    <lineage>
        <taxon>Archaea</taxon>
        <taxon>Promethearchaeati</taxon>
        <taxon>Candidatus Heimdallarchaeota</taxon>
        <taxon>Candidatus Heimdallarchaeia (ex Rinke et al. 2021) (nom. nud.)</taxon>
        <taxon>Candidatus Heimdallarchaeales</taxon>
        <taxon>Candidatus Heimdallarchaeaceae</taxon>
        <taxon>Candidatus Heimdallarchaeum</taxon>
    </lineage>
</organism>
<proteinExistence type="predicted"/>
<protein>
    <submittedName>
        <fullName evidence="2">Type I-B CRISPR-associated protein Cas5b</fullName>
    </submittedName>
</protein>
<dbReference type="InterPro" id="IPR013421">
    <property type="entry name" value="CRISPR-assoc_prot_Cas5_HALMA"/>
</dbReference>
<dbReference type="GO" id="GO:0043571">
    <property type="term" value="P:maintenance of CRISPR repeat elements"/>
    <property type="evidence" value="ECO:0007669"/>
    <property type="project" value="InterPro"/>
</dbReference>
<dbReference type="EMBL" id="CP084167">
    <property type="protein sequence ID" value="UJG44404.1"/>
    <property type="molecule type" value="Genomic_DNA"/>
</dbReference>
<dbReference type="NCBIfam" id="TIGR02592">
    <property type="entry name" value="cas_Cas5h"/>
    <property type="match status" value="1"/>
</dbReference>
<dbReference type="Pfam" id="PF09704">
    <property type="entry name" value="Cas_Cas5d"/>
    <property type="match status" value="1"/>
</dbReference>
<evidence type="ECO:0000313" key="2">
    <source>
        <dbReference type="EMBL" id="UJG44404.1"/>
    </source>
</evidence>
<accession>A0A9Y1BU28</accession>
<dbReference type="Gene3D" id="3.30.70.2660">
    <property type="match status" value="1"/>
</dbReference>
<dbReference type="GO" id="GO:0051607">
    <property type="term" value="P:defense response to virus"/>
    <property type="evidence" value="ECO:0007669"/>
    <property type="project" value="UniProtKB-KW"/>
</dbReference>
<keyword evidence="1" id="KW-0051">Antiviral defense</keyword>
<evidence type="ECO:0000256" key="1">
    <source>
        <dbReference type="ARBA" id="ARBA00023118"/>
    </source>
</evidence>
<dbReference type="NCBIfam" id="TIGR02593">
    <property type="entry name" value="CRISPR_cas5"/>
    <property type="match status" value="1"/>
</dbReference>
<dbReference type="InterPro" id="IPR021124">
    <property type="entry name" value="CRISPR-assoc_prot_Cas5"/>
</dbReference>